<feature type="region of interest" description="Disordered" evidence="3">
    <location>
        <begin position="450"/>
        <end position="518"/>
    </location>
</feature>
<evidence type="ECO:0000313" key="7">
    <source>
        <dbReference type="Proteomes" id="UP001259832"/>
    </source>
</evidence>
<protein>
    <submittedName>
        <fullName evidence="6">Vignain</fullName>
    </submittedName>
</protein>
<comment type="similarity">
    <text evidence="1">Belongs to the peptidase C1 family.</text>
</comment>
<feature type="compositionally biased region" description="Polar residues" evidence="3">
    <location>
        <begin position="563"/>
        <end position="592"/>
    </location>
</feature>
<gene>
    <name evidence="6" type="ORF">P3T76_001158</name>
</gene>
<dbReference type="PRINTS" id="PR00705">
    <property type="entry name" value="PAPAIN"/>
</dbReference>
<evidence type="ECO:0000256" key="3">
    <source>
        <dbReference type="SAM" id="MobiDB-lite"/>
    </source>
</evidence>
<dbReference type="InterPro" id="IPR039417">
    <property type="entry name" value="Peptidase_C1A_papain-like"/>
</dbReference>
<feature type="region of interest" description="Disordered" evidence="3">
    <location>
        <begin position="175"/>
        <end position="208"/>
    </location>
</feature>
<feature type="compositionally biased region" description="Low complexity" evidence="3">
    <location>
        <begin position="93"/>
        <end position="114"/>
    </location>
</feature>
<dbReference type="AlphaFoldDB" id="A0AAD9GZW4"/>
<dbReference type="SMART" id="SM00645">
    <property type="entry name" value="Pept_C1"/>
    <property type="match status" value="1"/>
</dbReference>
<dbReference type="PANTHER" id="PTHR12411">
    <property type="entry name" value="CYSTEINE PROTEASE FAMILY C1-RELATED"/>
    <property type="match status" value="1"/>
</dbReference>
<keyword evidence="4" id="KW-0732">Signal</keyword>
<keyword evidence="7" id="KW-1185">Reference proteome</keyword>
<dbReference type="EMBL" id="JASMQC010000002">
    <property type="protein sequence ID" value="KAK1947148.1"/>
    <property type="molecule type" value="Genomic_DNA"/>
</dbReference>
<evidence type="ECO:0000256" key="2">
    <source>
        <dbReference type="ARBA" id="ARBA00023145"/>
    </source>
</evidence>
<dbReference type="InterPro" id="IPR013128">
    <property type="entry name" value="Peptidase_C1A"/>
</dbReference>
<feature type="signal peptide" evidence="4">
    <location>
        <begin position="1"/>
        <end position="24"/>
    </location>
</feature>
<evidence type="ECO:0000313" key="6">
    <source>
        <dbReference type="EMBL" id="KAK1947148.1"/>
    </source>
</evidence>
<dbReference type="GO" id="GO:0008234">
    <property type="term" value="F:cysteine-type peptidase activity"/>
    <property type="evidence" value="ECO:0007669"/>
    <property type="project" value="InterPro"/>
</dbReference>
<proteinExistence type="inferred from homology"/>
<dbReference type="Pfam" id="PF00112">
    <property type="entry name" value="Peptidase_C1"/>
    <property type="match status" value="1"/>
</dbReference>
<organism evidence="6 7">
    <name type="scientific">Phytophthora citrophthora</name>
    <dbReference type="NCBI Taxonomy" id="4793"/>
    <lineage>
        <taxon>Eukaryota</taxon>
        <taxon>Sar</taxon>
        <taxon>Stramenopiles</taxon>
        <taxon>Oomycota</taxon>
        <taxon>Peronosporomycetes</taxon>
        <taxon>Peronosporales</taxon>
        <taxon>Peronosporaceae</taxon>
        <taxon>Phytophthora</taxon>
    </lineage>
</organism>
<evidence type="ECO:0000256" key="1">
    <source>
        <dbReference type="ARBA" id="ARBA00008455"/>
    </source>
</evidence>
<dbReference type="Gene3D" id="3.90.70.10">
    <property type="entry name" value="Cysteine proteinases"/>
    <property type="match status" value="1"/>
</dbReference>
<dbReference type="InterPro" id="IPR000668">
    <property type="entry name" value="Peptidase_C1A_C"/>
</dbReference>
<feature type="region of interest" description="Disordered" evidence="3">
    <location>
        <begin position="561"/>
        <end position="617"/>
    </location>
</feature>
<comment type="caution">
    <text evidence="6">The sequence shown here is derived from an EMBL/GenBank/DDBJ whole genome shotgun (WGS) entry which is preliminary data.</text>
</comment>
<evidence type="ECO:0000259" key="5">
    <source>
        <dbReference type="SMART" id="SM00645"/>
    </source>
</evidence>
<reference evidence="6" key="1">
    <citation type="submission" date="2023-08" db="EMBL/GenBank/DDBJ databases">
        <title>Reference Genome Resource for the Citrus Pathogen Phytophthora citrophthora.</title>
        <authorList>
            <person name="Moller H."/>
            <person name="Coetzee B."/>
            <person name="Rose L.J."/>
            <person name="Van Niekerk J.M."/>
        </authorList>
    </citation>
    <scope>NUCLEOTIDE SEQUENCE</scope>
    <source>
        <strain evidence="6">STE-U-9442</strain>
    </source>
</reference>
<accession>A0AAD9GZW4</accession>
<keyword evidence="2" id="KW-0865">Zymogen</keyword>
<name>A0AAD9GZW4_9STRA</name>
<dbReference type="InterPro" id="IPR038765">
    <property type="entry name" value="Papain-like_cys_pep_sf"/>
</dbReference>
<feature type="domain" description="Peptidase C1A papain C-terminal" evidence="5">
    <location>
        <begin position="221"/>
        <end position="444"/>
    </location>
</feature>
<feature type="compositionally biased region" description="Low complexity" evidence="3">
    <location>
        <begin position="180"/>
        <end position="192"/>
    </location>
</feature>
<dbReference type="GO" id="GO:0006508">
    <property type="term" value="P:proteolysis"/>
    <property type="evidence" value="ECO:0007669"/>
    <property type="project" value="InterPro"/>
</dbReference>
<feature type="region of interest" description="Disordered" evidence="3">
    <location>
        <begin position="91"/>
        <end position="123"/>
    </location>
</feature>
<dbReference type="InterPro" id="IPR000169">
    <property type="entry name" value="Pept_cys_AS"/>
</dbReference>
<dbReference type="SUPFAM" id="SSF54001">
    <property type="entry name" value="Cysteine proteinases"/>
    <property type="match status" value="1"/>
</dbReference>
<feature type="chain" id="PRO_5042263154" evidence="4">
    <location>
        <begin position="25"/>
        <end position="617"/>
    </location>
</feature>
<dbReference type="CDD" id="cd02248">
    <property type="entry name" value="Peptidase_C1A"/>
    <property type="match status" value="1"/>
</dbReference>
<dbReference type="Proteomes" id="UP001259832">
    <property type="component" value="Unassembled WGS sequence"/>
</dbReference>
<dbReference type="PROSITE" id="PS00139">
    <property type="entry name" value="THIOL_PROTEASE_CYS"/>
    <property type="match status" value="1"/>
</dbReference>
<sequence length="617" mass="62976">MLPVSTLSIGFLALSTQIFSPVVALSGDAQQIYTEWKQSSYYYQAVQVVNTVGGTAAGSFSSSTKNGVSGSSSSATEVNVGSFESNETITFPSSSGSTGSSAASASSSASGSTTVTTITETEEQQRFDDALTIITELQELHPHANFSINTPFVLLTSEEFLAYVNRYAIDPNSNPIKAGTSASTSTSTSSTAGMFTTDAEGTNSTTVSGGSGDIMTAAAASGETVDWQKAGCVTAVKDQGECGACWAFSATAAMESGHCVATGSLPNLADQQLISCDSENGNNGCGGGYAAYTMDWVANKRSGKMCTLDTYPFTSDDGNVASCAMGSCTEFDVGVTGYESAREDPGAIEDAVRNQPVSIFLYSGSTAFQYYSGGVLTGGNCDKTGSHSGLAVGFGETDDGVLYWRIKNQWGTSWGEDGYVRVQRRYSGDSEGACGVELYATWPTFDVSATSGSTTSAPSVTTASPSVTTATPSVTTATPSVTTATPSVTTATPSTPSTTSTPSVTTATPTTDTPSATKTVQNVVKQGIEDQTTASSGSDSTDVSDTVDQVAASGSISMYEAVSTESGSTNTVDDTSNTLTETPSATPASASIIQGDRVAGDASYASTAGPGKRDCAM</sequence>
<evidence type="ECO:0000256" key="4">
    <source>
        <dbReference type="SAM" id="SignalP"/>
    </source>
</evidence>